<sequence length="68" mass="7607">MNKSDLGEIERAVSQLSSEDLAKFRTWFAEFDAANWDRQFEADVAAGRLDALADKALKDLQQGNCTDL</sequence>
<dbReference type="Proteomes" id="UP000176944">
    <property type="component" value="Chromosome"/>
</dbReference>
<organism evidence="1 2">
    <name type="scientific">Moorena producens (strain JHB)</name>
    <dbReference type="NCBI Taxonomy" id="1454205"/>
    <lineage>
        <taxon>Bacteria</taxon>
        <taxon>Bacillati</taxon>
        <taxon>Cyanobacteriota</taxon>
        <taxon>Cyanophyceae</taxon>
        <taxon>Coleofasciculales</taxon>
        <taxon>Coleofasciculaceae</taxon>
        <taxon>Moorena</taxon>
    </lineage>
</organism>
<dbReference type="EMBL" id="CP017708">
    <property type="protein sequence ID" value="AOY79042.1"/>
    <property type="molecule type" value="Genomic_DNA"/>
</dbReference>
<evidence type="ECO:0000313" key="2">
    <source>
        <dbReference type="Proteomes" id="UP000176944"/>
    </source>
</evidence>
<proteinExistence type="predicted"/>
<name>A0A1D9FUI4_MOOP1</name>
<reference evidence="2" key="1">
    <citation type="submission" date="2016-10" db="EMBL/GenBank/DDBJ databases">
        <title>Comparative genomics uncovers the prolific and rare metabolic potential of the cyanobacterial genus Moorea.</title>
        <authorList>
            <person name="Leao T."/>
            <person name="Castelao G."/>
            <person name="Korobeynikov A."/>
            <person name="Monroe E.A."/>
            <person name="Podell S."/>
            <person name="Glukhov E."/>
            <person name="Allen E."/>
            <person name="Gerwick W.H."/>
            <person name="Gerwick L."/>
        </authorList>
    </citation>
    <scope>NUCLEOTIDE SEQUENCE [LARGE SCALE GENOMIC DNA]</scope>
    <source>
        <strain evidence="2">JHB</strain>
    </source>
</reference>
<dbReference type="AlphaFoldDB" id="A0A1D9FUI4"/>
<protein>
    <submittedName>
        <fullName evidence="1">Uncharacterized protein</fullName>
    </submittedName>
</protein>
<gene>
    <name evidence="1" type="ORF">BJP36_03075</name>
</gene>
<evidence type="ECO:0000313" key="1">
    <source>
        <dbReference type="EMBL" id="AOY79042.1"/>
    </source>
</evidence>
<accession>A0A1D9FUI4</accession>